<dbReference type="AlphaFoldDB" id="A0A7R9AGB8"/>
<dbReference type="Proteomes" id="UP000677054">
    <property type="component" value="Unassembled WGS sequence"/>
</dbReference>
<dbReference type="GO" id="GO:0006457">
    <property type="term" value="P:protein folding"/>
    <property type="evidence" value="ECO:0007669"/>
    <property type="project" value="InterPro"/>
</dbReference>
<dbReference type="PROSITE" id="PS00636">
    <property type="entry name" value="DNAJ_1"/>
    <property type="match status" value="1"/>
</dbReference>
<dbReference type="InterPro" id="IPR001623">
    <property type="entry name" value="DnaJ_domain"/>
</dbReference>
<dbReference type="InterPro" id="IPR036869">
    <property type="entry name" value="J_dom_sf"/>
</dbReference>
<evidence type="ECO:0000313" key="5">
    <source>
        <dbReference type="Proteomes" id="UP000677054"/>
    </source>
</evidence>
<organism evidence="4">
    <name type="scientific">Darwinula stevensoni</name>
    <dbReference type="NCBI Taxonomy" id="69355"/>
    <lineage>
        <taxon>Eukaryota</taxon>
        <taxon>Metazoa</taxon>
        <taxon>Ecdysozoa</taxon>
        <taxon>Arthropoda</taxon>
        <taxon>Crustacea</taxon>
        <taxon>Oligostraca</taxon>
        <taxon>Ostracoda</taxon>
        <taxon>Podocopa</taxon>
        <taxon>Podocopida</taxon>
        <taxon>Darwinulocopina</taxon>
        <taxon>Darwinuloidea</taxon>
        <taxon>Darwinulidae</taxon>
        <taxon>Darwinula</taxon>
    </lineage>
</organism>
<sequence>MGVSVGKTYTKNYYEILNVGPDATDEDIKKAYRRLALRYHPDKNDSPEAEERFKDLAEAYEVLSDKAERKDYDRKRKSGSAVGGSGVDGAFRAPPRDPRATFAGLFGASDRNPFGTSDRNPFEGLFRDAGPNAAARRSRTDPDDESEFPAVQHDLPVSLSDVNRGCEKRFFVSRRATDDAGTSRTEKKLLVVKVEPGTEAGTRIVFPREADHLPGKIPRDVAFVVRDEPHPLFRRDGADIRYEAHITPEQASCGMRLEVPTLEEGTVTLDLTGEAIDPGTIKRLPGAGLPKPKEPRSQGDILVEFHIRSPDGVESGRVDLSPSTPEMLSKDSARIPHSCYRIAFSLPLFVDSIPADLQSSC</sequence>
<gene>
    <name evidence="4" type="ORF">DSTB1V02_LOCUS13244</name>
</gene>
<proteinExistence type="predicted"/>
<protein>
    <recommendedName>
        <fullName evidence="3">J domain-containing protein</fullName>
    </recommendedName>
</protein>
<evidence type="ECO:0000313" key="4">
    <source>
        <dbReference type="EMBL" id="CAD7253495.1"/>
    </source>
</evidence>
<evidence type="ECO:0000259" key="3">
    <source>
        <dbReference type="PROSITE" id="PS50076"/>
    </source>
</evidence>
<feature type="region of interest" description="Disordered" evidence="2">
    <location>
        <begin position="67"/>
        <end position="94"/>
    </location>
</feature>
<dbReference type="GO" id="GO:0051087">
    <property type="term" value="F:protein-folding chaperone binding"/>
    <property type="evidence" value="ECO:0007669"/>
    <property type="project" value="TreeGrafter"/>
</dbReference>
<keyword evidence="5" id="KW-1185">Reference proteome</keyword>
<feature type="non-terminal residue" evidence="4">
    <location>
        <position position="1"/>
    </location>
</feature>
<dbReference type="Gene3D" id="2.60.260.20">
    <property type="entry name" value="Urease metallochaperone UreE, N-terminal domain"/>
    <property type="match status" value="2"/>
</dbReference>
<dbReference type="EMBL" id="CAJPEV010005954">
    <property type="protein sequence ID" value="CAG0903687.1"/>
    <property type="molecule type" value="Genomic_DNA"/>
</dbReference>
<dbReference type="SUPFAM" id="SSF49493">
    <property type="entry name" value="HSP40/DnaJ peptide-binding domain"/>
    <property type="match status" value="2"/>
</dbReference>
<dbReference type="Pfam" id="PF01556">
    <property type="entry name" value="DnaJ_C"/>
    <property type="match status" value="1"/>
</dbReference>
<reference evidence="4" key="1">
    <citation type="submission" date="2020-11" db="EMBL/GenBank/DDBJ databases">
        <authorList>
            <person name="Tran Van P."/>
        </authorList>
    </citation>
    <scope>NUCLEOTIDE SEQUENCE</scope>
</reference>
<dbReference type="InterPro" id="IPR051339">
    <property type="entry name" value="DnaJ_subfamily_B"/>
</dbReference>
<dbReference type="PANTHER" id="PTHR24078">
    <property type="entry name" value="DNAJ HOMOLOG SUBFAMILY C MEMBER"/>
    <property type="match status" value="1"/>
</dbReference>
<dbReference type="PRINTS" id="PR00625">
    <property type="entry name" value="JDOMAIN"/>
</dbReference>
<feature type="domain" description="J" evidence="3">
    <location>
        <begin position="12"/>
        <end position="76"/>
    </location>
</feature>
<dbReference type="EMBL" id="LR905471">
    <property type="protein sequence ID" value="CAD7253495.1"/>
    <property type="molecule type" value="Genomic_DNA"/>
</dbReference>
<dbReference type="GO" id="GO:0051082">
    <property type="term" value="F:unfolded protein binding"/>
    <property type="evidence" value="ECO:0007669"/>
    <property type="project" value="InterPro"/>
</dbReference>
<dbReference type="InterPro" id="IPR008971">
    <property type="entry name" value="HSP40/DnaJ_pept-bd"/>
</dbReference>
<dbReference type="PROSITE" id="PS50076">
    <property type="entry name" value="DNAJ_2"/>
    <property type="match status" value="1"/>
</dbReference>
<evidence type="ECO:0000256" key="1">
    <source>
        <dbReference type="ARBA" id="ARBA00023186"/>
    </source>
</evidence>
<dbReference type="CDD" id="cd06257">
    <property type="entry name" value="DnaJ"/>
    <property type="match status" value="1"/>
</dbReference>
<dbReference type="GO" id="GO:0005829">
    <property type="term" value="C:cytosol"/>
    <property type="evidence" value="ECO:0007669"/>
    <property type="project" value="TreeGrafter"/>
</dbReference>
<dbReference type="CDD" id="cd10747">
    <property type="entry name" value="DnaJ_C"/>
    <property type="match status" value="1"/>
</dbReference>
<dbReference type="Pfam" id="PF00226">
    <property type="entry name" value="DnaJ"/>
    <property type="match status" value="1"/>
</dbReference>
<dbReference type="SMART" id="SM00271">
    <property type="entry name" value="DnaJ"/>
    <property type="match status" value="1"/>
</dbReference>
<evidence type="ECO:0000256" key="2">
    <source>
        <dbReference type="SAM" id="MobiDB-lite"/>
    </source>
</evidence>
<feature type="region of interest" description="Disordered" evidence="2">
    <location>
        <begin position="123"/>
        <end position="149"/>
    </location>
</feature>
<dbReference type="PANTHER" id="PTHR24078:SF553">
    <property type="entry name" value="DNAJ HOMOLOG SUBFAMILY B MEMBER 5"/>
    <property type="match status" value="1"/>
</dbReference>
<dbReference type="Gene3D" id="1.10.287.110">
    <property type="entry name" value="DnaJ domain"/>
    <property type="match status" value="1"/>
</dbReference>
<dbReference type="InterPro" id="IPR002939">
    <property type="entry name" value="DnaJ_C"/>
</dbReference>
<name>A0A7R9AGB8_9CRUS</name>
<dbReference type="OrthoDB" id="550424at2759"/>
<dbReference type="SUPFAM" id="SSF46565">
    <property type="entry name" value="Chaperone J-domain"/>
    <property type="match status" value="1"/>
</dbReference>
<keyword evidence="1" id="KW-0143">Chaperone</keyword>
<accession>A0A7R9AGB8</accession>
<dbReference type="InterPro" id="IPR018253">
    <property type="entry name" value="DnaJ_domain_CS"/>
</dbReference>
<dbReference type="FunFam" id="2.60.260.20:FF:000002">
    <property type="entry name" value="Dnaj homolog subfamily b member"/>
    <property type="match status" value="1"/>
</dbReference>